<evidence type="ECO:0000256" key="3">
    <source>
        <dbReference type="ARBA" id="ARBA00022771"/>
    </source>
</evidence>
<keyword evidence="3 5" id="KW-0863">Zinc-finger</keyword>
<dbReference type="InterPro" id="IPR036236">
    <property type="entry name" value="Znf_C2H2_sf"/>
</dbReference>
<dbReference type="RefSeq" id="XP_034247071.1">
    <property type="nucleotide sequence ID" value="XM_034391180.1"/>
</dbReference>
<dbReference type="OrthoDB" id="5803930at2759"/>
<dbReference type="InterPro" id="IPR013087">
    <property type="entry name" value="Znf_C2H2_type"/>
</dbReference>
<dbReference type="Gene3D" id="3.30.160.60">
    <property type="entry name" value="Classic Zinc Finger"/>
    <property type="match status" value="3"/>
</dbReference>
<protein>
    <submittedName>
        <fullName evidence="8">Zinc finger protein 605-like</fullName>
    </submittedName>
</protein>
<reference evidence="8" key="1">
    <citation type="submission" date="2025-08" db="UniProtKB">
        <authorList>
            <consortium name="RefSeq"/>
        </authorList>
    </citation>
    <scope>IDENTIFICATION</scope>
    <source>
        <tissue evidence="8">Total insect</tissue>
    </source>
</reference>
<proteinExistence type="predicted"/>
<keyword evidence="2" id="KW-0677">Repeat</keyword>
<dbReference type="Proteomes" id="UP000515158">
    <property type="component" value="Unplaced"/>
</dbReference>
<feature type="domain" description="C2H2-type" evidence="6">
    <location>
        <begin position="191"/>
        <end position="219"/>
    </location>
</feature>
<organism evidence="8">
    <name type="scientific">Thrips palmi</name>
    <name type="common">Melon thrips</name>
    <dbReference type="NCBI Taxonomy" id="161013"/>
    <lineage>
        <taxon>Eukaryota</taxon>
        <taxon>Metazoa</taxon>
        <taxon>Ecdysozoa</taxon>
        <taxon>Arthropoda</taxon>
        <taxon>Hexapoda</taxon>
        <taxon>Insecta</taxon>
        <taxon>Pterygota</taxon>
        <taxon>Neoptera</taxon>
        <taxon>Paraneoptera</taxon>
        <taxon>Thysanoptera</taxon>
        <taxon>Terebrantia</taxon>
        <taxon>Thripoidea</taxon>
        <taxon>Thripidae</taxon>
        <taxon>Thrips</taxon>
    </lineage>
</organism>
<evidence type="ECO:0000256" key="5">
    <source>
        <dbReference type="PROSITE-ProRule" id="PRU00042"/>
    </source>
</evidence>
<dbReference type="Pfam" id="PF00096">
    <property type="entry name" value="zf-C2H2"/>
    <property type="match status" value="3"/>
</dbReference>
<evidence type="ECO:0000256" key="1">
    <source>
        <dbReference type="ARBA" id="ARBA00022723"/>
    </source>
</evidence>
<keyword evidence="1" id="KW-0479">Metal-binding</keyword>
<dbReference type="SUPFAM" id="SSF57667">
    <property type="entry name" value="beta-beta-alpha zinc fingers"/>
    <property type="match status" value="3"/>
</dbReference>
<dbReference type="SMART" id="SM00355">
    <property type="entry name" value="ZnF_C2H2"/>
    <property type="match status" value="8"/>
</dbReference>
<dbReference type="InParanoid" id="A0A6P8Z9D4"/>
<keyword evidence="7" id="KW-1185">Reference proteome</keyword>
<dbReference type="GO" id="GO:0008270">
    <property type="term" value="F:zinc ion binding"/>
    <property type="evidence" value="ECO:0007669"/>
    <property type="project" value="UniProtKB-KW"/>
</dbReference>
<accession>A0A6P8Z9D4</accession>
<evidence type="ECO:0000256" key="2">
    <source>
        <dbReference type="ARBA" id="ARBA00022737"/>
    </source>
</evidence>
<name>A0A6P8Z9D4_THRPL</name>
<dbReference type="KEGG" id="tpal:117648601"/>
<dbReference type="PANTHER" id="PTHR24379">
    <property type="entry name" value="KRAB AND ZINC FINGER DOMAIN-CONTAINING"/>
    <property type="match status" value="1"/>
</dbReference>
<dbReference type="PROSITE" id="PS50157">
    <property type="entry name" value="ZINC_FINGER_C2H2_2"/>
    <property type="match status" value="4"/>
</dbReference>
<evidence type="ECO:0000313" key="8">
    <source>
        <dbReference type="RefSeq" id="XP_034247071.1"/>
    </source>
</evidence>
<evidence type="ECO:0000313" key="7">
    <source>
        <dbReference type="Proteomes" id="UP000515158"/>
    </source>
</evidence>
<dbReference type="GeneID" id="117648601"/>
<feature type="domain" description="C2H2-type" evidence="6">
    <location>
        <begin position="329"/>
        <end position="351"/>
    </location>
</feature>
<sequence length="410" mass="47926">MSEKPPDSNCCSSCDSKATLVRSASGHFLKRIGCIEKSDRTENCIGVSERLDAKQKVKGSCDTGTPTQQVGYSLLLQRRDCRKMDPYVLIRGLKFPRDYSPSKISDSEAPRRRKAGIVPKLYGRLTCGKSVIAYVCHHCNKIFTNQLAIQNHVRNECECFKNVLKCELCDKIFTGSDLHNYVLHKELKHSMRCSVCSKSFITERRLVLHRRSQHPEIKFYYQCDLCRKGFKTKPKLLEHYKDHRRQEASEVTKLKQYRCSYCRQVCFGFKKLTAHYREHQTEKRLAEEETRRLSAYDKVRKRRKRKKSDVSIRNFPTVGTLPFEGRKIYVCYLCNIYFNEACELRDHMENHVDGVCMKCHIDFSTSADLKIHQNLIHYYKCKTCYLTFVKKSHRKNHKISCKGVKNGIKL</sequence>
<gene>
    <name evidence="8" type="primary">LOC117648601</name>
</gene>
<keyword evidence="4" id="KW-0862">Zinc</keyword>
<evidence type="ECO:0000256" key="4">
    <source>
        <dbReference type="ARBA" id="ARBA00022833"/>
    </source>
</evidence>
<evidence type="ECO:0000259" key="6">
    <source>
        <dbReference type="PROSITE" id="PS50157"/>
    </source>
</evidence>
<feature type="domain" description="C2H2-type" evidence="6">
    <location>
        <begin position="221"/>
        <end position="248"/>
    </location>
</feature>
<dbReference type="PROSITE" id="PS00028">
    <property type="entry name" value="ZINC_FINGER_C2H2_1"/>
    <property type="match status" value="5"/>
</dbReference>
<dbReference type="PANTHER" id="PTHR24379:SF121">
    <property type="entry name" value="C2H2-TYPE DOMAIN-CONTAINING PROTEIN"/>
    <property type="match status" value="1"/>
</dbReference>
<dbReference type="AlphaFoldDB" id="A0A6P8Z9D4"/>
<feature type="domain" description="C2H2-type" evidence="6">
    <location>
        <begin position="257"/>
        <end position="284"/>
    </location>
</feature>